<feature type="transmembrane region" description="Helical" evidence="2">
    <location>
        <begin position="588"/>
        <end position="609"/>
    </location>
</feature>
<dbReference type="eggNOG" id="KOG3700">
    <property type="taxonomic scope" value="Eukaryota"/>
</dbReference>
<keyword evidence="2" id="KW-0472">Membrane</keyword>
<dbReference type="OrthoDB" id="118951at2759"/>
<keyword evidence="4" id="KW-0808">Transferase</keyword>
<proteinExistence type="predicted"/>
<dbReference type="GO" id="GO:0016747">
    <property type="term" value="F:acyltransferase activity, transferring groups other than amino-acyl groups"/>
    <property type="evidence" value="ECO:0007669"/>
    <property type="project" value="InterPro"/>
</dbReference>
<feature type="transmembrane region" description="Helical" evidence="2">
    <location>
        <begin position="454"/>
        <end position="471"/>
    </location>
</feature>
<dbReference type="Proteomes" id="UP000002282">
    <property type="component" value="Chromosome 2R"/>
</dbReference>
<dbReference type="EMBL" id="CM000158">
    <property type="protein sequence ID" value="EDW90673.2"/>
    <property type="molecule type" value="Genomic_DNA"/>
</dbReference>
<dbReference type="InterPro" id="IPR052728">
    <property type="entry name" value="O2_lipid_transport_reg"/>
</dbReference>
<feature type="region of interest" description="Disordered" evidence="1">
    <location>
        <begin position="697"/>
        <end position="733"/>
    </location>
</feature>
<evidence type="ECO:0000313" key="4">
    <source>
        <dbReference type="EMBL" id="EDW90673.2"/>
    </source>
</evidence>
<keyword evidence="4" id="KW-0012">Acyltransferase</keyword>
<feature type="transmembrane region" description="Helical" evidence="2">
    <location>
        <begin position="478"/>
        <end position="501"/>
    </location>
</feature>
<feature type="transmembrane region" description="Helical" evidence="2">
    <location>
        <begin position="546"/>
        <end position="568"/>
    </location>
</feature>
<evidence type="ECO:0000259" key="3">
    <source>
        <dbReference type="SMART" id="SM00703"/>
    </source>
</evidence>
<feature type="transmembrane region" description="Helical" evidence="2">
    <location>
        <begin position="660"/>
        <end position="680"/>
    </location>
</feature>
<dbReference type="InterPro" id="IPR006621">
    <property type="entry name" value="Nose-resist-to-fluoxetine_N"/>
</dbReference>
<dbReference type="AlphaFoldDB" id="B4P4V2"/>
<protein>
    <recommendedName>
        <fullName evidence="3">Nose resistant-to-fluoxetine protein N-terminal domain-containing protein</fullName>
    </recommendedName>
</protein>
<feature type="transmembrane region" description="Helical" evidence="2">
    <location>
        <begin position="387"/>
        <end position="408"/>
    </location>
</feature>
<organism evidence="4 5">
    <name type="scientific">Drosophila yakuba</name>
    <name type="common">Fruit fly</name>
    <dbReference type="NCBI Taxonomy" id="7245"/>
    <lineage>
        <taxon>Eukaryota</taxon>
        <taxon>Metazoa</taxon>
        <taxon>Ecdysozoa</taxon>
        <taxon>Arthropoda</taxon>
        <taxon>Hexapoda</taxon>
        <taxon>Insecta</taxon>
        <taxon>Pterygota</taxon>
        <taxon>Neoptera</taxon>
        <taxon>Endopterygota</taxon>
        <taxon>Diptera</taxon>
        <taxon>Brachycera</taxon>
        <taxon>Muscomorpha</taxon>
        <taxon>Ephydroidea</taxon>
        <taxon>Drosophilidae</taxon>
        <taxon>Drosophila</taxon>
        <taxon>Sophophora</taxon>
    </lineage>
</organism>
<dbReference type="SMART" id="SM00703">
    <property type="entry name" value="NRF"/>
    <property type="match status" value="1"/>
</dbReference>
<feature type="transmembrane region" description="Helical" evidence="2">
    <location>
        <begin position="513"/>
        <end position="534"/>
    </location>
</feature>
<dbReference type="HOGENOM" id="CLU_007874_2_2_1"/>
<sequence>MTDLRWQPLSLPNSHIKGFLIRQETLNSTLTSMTNKVLVFLLCGIVIISAGNPSDEDVLPELRKVRNLRSLGIEFAEYFRNISLEDLGVSQLVGVEDLLCLNDMARLMAGLRSAEYWALKMIDAWGSIPSGLLTGHSYDLGNFDECLNIRKEVGQGRSIQGKYCFLSVSPAKIMGIETSLGSFKTATCFPASCSAVHMNTFVGQLMGKLLNVSDPSSGMRISEGSCQTSESGSWDGLTIFMIVMLSVMSCIVAFSTLWDYFLVKDQNQLPSIVKIFSARANSRALFRVVESHSNPNVIDCLHGIRCLSLIWVITCHQYSASLISPHINLFNAATWVESPFASFILHGFIAVDSFLVIGGLLVALIPLRLMDKTKGKLNVPMMYLHRLIRIAPLLAMATVVHMKLMPLISDGPLFVGGYLGNAACRSGWYWTLLFVNNYTDAKCLGQSWYLSMDMQLYIISPIFLISLYKWGKKAAAGIFILILSLAACLFATMMVNGYSMLVTNATPGATEAAYYATHTHATPWLIGFLFGYFLHLSKGKKFQLSWVSVWSGWILCLAMIFTSLFAMYPPSKWTDSSASTLAETSYYTFTRLGWAMALCWVIFACVQGHGGLANSFLSSPLWQPLSRLSYSVFIWHMFFMEMNARSTRTSTYFSDYQMMLNIWSTFGFTVLFSYAMHLLIEAPFGGLDIFLRPKAKSPPIEKQTSPSDDKEPSAPEEPVEPPTSTVDKLNNSV</sequence>
<evidence type="ECO:0000313" key="5">
    <source>
        <dbReference type="Proteomes" id="UP000002282"/>
    </source>
</evidence>
<reference evidence="4 5" key="2">
    <citation type="journal article" date="2007" name="PLoS Biol.">
        <title>Principles of genome evolution in the Drosophila melanogaster species group.</title>
        <authorList>
            <person name="Ranz J.M."/>
            <person name="Maurin D."/>
            <person name="Chan Y.S."/>
            <person name="von Grotthuss M."/>
            <person name="Hillier L.W."/>
            <person name="Roote J."/>
            <person name="Ashburner M."/>
            <person name="Bergman C.M."/>
        </authorList>
    </citation>
    <scope>NUCLEOTIDE SEQUENCE [LARGE SCALE GENOMIC DNA]</scope>
    <source>
        <strain evidence="5">Tai18E2 / Tucson 14021-0261.01</strain>
    </source>
</reference>
<name>B4P4V2_DROYA</name>
<gene>
    <name evidence="4" type="primary">Dyak\GE12514</name>
    <name evidence="4" type="synonym">dyak_GLEANR_12762</name>
    <name evidence="4" type="synonym">GE12514</name>
    <name evidence="4" type="ORF">Dyak_GE12514</name>
</gene>
<evidence type="ECO:0000256" key="1">
    <source>
        <dbReference type="SAM" id="MobiDB-lite"/>
    </source>
</evidence>
<dbReference type="InterPro" id="IPR002656">
    <property type="entry name" value="Acyl_transf_3_dom"/>
</dbReference>
<dbReference type="KEGG" id="dya:Dyak_GE12514"/>
<feature type="transmembrane region" description="Helical" evidence="2">
    <location>
        <begin position="237"/>
        <end position="258"/>
    </location>
</feature>
<evidence type="ECO:0000256" key="2">
    <source>
        <dbReference type="SAM" id="Phobius"/>
    </source>
</evidence>
<dbReference type="Pfam" id="PF20146">
    <property type="entry name" value="NRF"/>
    <property type="match status" value="1"/>
</dbReference>
<feature type="transmembrane region" description="Helical" evidence="2">
    <location>
        <begin position="343"/>
        <end position="367"/>
    </location>
</feature>
<dbReference type="PANTHER" id="PTHR11161">
    <property type="entry name" value="O-ACYLTRANSFERASE"/>
    <property type="match status" value="1"/>
</dbReference>
<dbReference type="Pfam" id="PF01757">
    <property type="entry name" value="Acyl_transf_3"/>
    <property type="match status" value="1"/>
</dbReference>
<keyword evidence="2" id="KW-0812">Transmembrane</keyword>
<keyword evidence="2" id="KW-1133">Transmembrane helix</keyword>
<dbReference type="PANTHER" id="PTHR11161:SF0">
    <property type="entry name" value="O-ACYLTRANSFERASE LIKE PROTEIN"/>
    <property type="match status" value="1"/>
</dbReference>
<keyword evidence="5" id="KW-1185">Reference proteome</keyword>
<accession>B4P4V2</accession>
<reference evidence="4 5" key="1">
    <citation type="journal article" date="2007" name="Nature">
        <title>Evolution of genes and genomes on the Drosophila phylogeny.</title>
        <authorList>
            <consortium name="Drosophila 12 Genomes Consortium"/>
            <person name="Clark A.G."/>
            <person name="Eisen M.B."/>
            <person name="Smith D.R."/>
            <person name="Bergman C.M."/>
            <person name="Oliver B."/>
            <person name="Markow T.A."/>
            <person name="Kaufman T.C."/>
            <person name="Kellis M."/>
            <person name="Gelbart W."/>
            <person name="Iyer V.N."/>
            <person name="Pollard D.A."/>
            <person name="Sackton T.B."/>
            <person name="Larracuente A.M."/>
            <person name="Singh N.D."/>
            <person name="Abad J.P."/>
            <person name="Abt D.N."/>
            <person name="Adryan B."/>
            <person name="Aguade M."/>
            <person name="Akashi H."/>
            <person name="Anderson W.W."/>
            <person name="Aquadro C.F."/>
            <person name="Ardell D.H."/>
            <person name="Arguello R."/>
            <person name="Artieri C.G."/>
            <person name="Barbash D.A."/>
            <person name="Barker D."/>
            <person name="Barsanti P."/>
            <person name="Batterham P."/>
            <person name="Batzoglou S."/>
            <person name="Begun D."/>
            <person name="Bhutkar A."/>
            <person name="Blanco E."/>
            <person name="Bosak S.A."/>
            <person name="Bradley R.K."/>
            <person name="Brand A.D."/>
            <person name="Brent M.R."/>
            <person name="Brooks A.N."/>
            <person name="Brown R.H."/>
            <person name="Butlin R.K."/>
            <person name="Caggese C."/>
            <person name="Calvi B.R."/>
            <person name="Bernardo de Carvalho A."/>
            <person name="Caspi A."/>
            <person name="Castrezana S."/>
            <person name="Celniker S.E."/>
            <person name="Chang J.L."/>
            <person name="Chapple C."/>
            <person name="Chatterji S."/>
            <person name="Chinwalla A."/>
            <person name="Civetta A."/>
            <person name="Clifton S.W."/>
            <person name="Comeron J.M."/>
            <person name="Costello J.C."/>
            <person name="Coyne J.A."/>
            <person name="Daub J."/>
            <person name="David R.G."/>
            <person name="Delcher A.L."/>
            <person name="Delehaunty K."/>
            <person name="Do C.B."/>
            <person name="Ebling H."/>
            <person name="Edwards K."/>
            <person name="Eickbush T."/>
            <person name="Evans J.D."/>
            <person name="Filipski A."/>
            <person name="Findeiss S."/>
            <person name="Freyhult E."/>
            <person name="Fulton L."/>
            <person name="Fulton R."/>
            <person name="Garcia A.C."/>
            <person name="Gardiner A."/>
            <person name="Garfield D.A."/>
            <person name="Garvin B.E."/>
            <person name="Gibson G."/>
            <person name="Gilbert D."/>
            <person name="Gnerre S."/>
            <person name="Godfrey J."/>
            <person name="Good R."/>
            <person name="Gotea V."/>
            <person name="Gravely B."/>
            <person name="Greenberg A.J."/>
            <person name="Griffiths-Jones S."/>
            <person name="Gross S."/>
            <person name="Guigo R."/>
            <person name="Gustafson E.A."/>
            <person name="Haerty W."/>
            <person name="Hahn M.W."/>
            <person name="Halligan D.L."/>
            <person name="Halpern A.L."/>
            <person name="Halter G.M."/>
            <person name="Han M.V."/>
            <person name="Heger A."/>
            <person name="Hillier L."/>
            <person name="Hinrichs A.S."/>
            <person name="Holmes I."/>
            <person name="Hoskins R.A."/>
            <person name="Hubisz M.J."/>
            <person name="Hultmark D."/>
            <person name="Huntley M.A."/>
            <person name="Jaffe D.B."/>
            <person name="Jagadeeshan S."/>
            <person name="Jeck W.R."/>
            <person name="Johnson J."/>
            <person name="Jones C.D."/>
            <person name="Jordan W.C."/>
            <person name="Karpen G.H."/>
            <person name="Kataoka E."/>
            <person name="Keightley P.D."/>
            <person name="Kheradpour P."/>
            <person name="Kirkness E.F."/>
            <person name="Koerich L.B."/>
            <person name="Kristiansen K."/>
            <person name="Kudrna D."/>
            <person name="Kulathinal R.J."/>
            <person name="Kumar S."/>
            <person name="Kwok R."/>
            <person name="Lander E."/>
            <person name="Langley C.H."/>
            <person name="Lapoint R."/>
            <person name="Lazzaro B.P."/>
            <person name="Lee S.J."/>
            <person name="Levesque L."/>
            <person name="Li R."/>
            <person name="Lin C.F."/>
            <person name="Lin M.F."/>
            <person name="Lindblad-Toh K."/>
            <person name="Llopart A."/>
            <person name="Long M."/>
            <person name="Low L."/>
            <person name="Lozovsky E."/>
            <person name="Lu J."/>
            <person name="Luo M."/>
            <person name="Machado C.A."/>
            <person name="Makalowski W."/>
            <person name="Marzo M."/>
            <person name="Matsuda M."/>
            <person name="Matzkin L."/>
            <person name="McAllister B."/>
            <person name="McBride C.S."/>
            <person name="McKernan B."/>
            <person name="McKernan K."/>
            <person name="Mendez-Lago M."/>
            <person name="Minx P."/>
            <person name="Mollenhauer M.U."/>
            <person name="Montooth K."/>
            <person name="Mount S.M."/>
            <person name="Mu X."/>
            <person name="Myers E."/>
            <person name="Negre B."/>
            <person name="Newfeld S."/>
            <person name="Nielsen R."/>
            <person name="Noor M.A."/>
            <person name="O'Grady P."/>
            <person name="Pachter L."/>
            <person name="Papaceit M."/>
            <person name="Parisi M.J."/>
            <person name="Parisi M."/>
            <person name="Parts L."/>
            <person name="Pedersen J.S."/>
            <person name="Pesole G."/>
            <person name="Phillippy A.M."/>
            <person name="Ponting C.P."/>
            <person name="Pop M."/>
            <person name="Porcelli D."/>
            <person name="Powell J.R."/>
            <person name="Prohaska S."/>
            <person name="Pruitt K."/>
            <person name="Puig M."/>
            <person name="Quesneville H."/>
            <person name="Ram K.R."/>
            <person name="Rand D."/>
            <person name="Rasmussen M.D."/>
            <person name="Reed L.K."/>
            <person name="Reenan R."/>
            <person name="Reily A."/>
            <person name="Remington K.A."/>
            <person name="Rieger T.T."/>
            <person name="Ritchie M.G."/>
            <person name="Robin C."/>
            <person name="Rogers Y.H."/>
            <person name="Rohde C."/>
            <person name="Rozas J."/>
            <person name="Rubenfield M.J."/>
            <person name="Ruiz A."/>
            <person name="Russo S."/>
            <person name="Salzberg S.L."/>
            <person name="Sanchez-Gracia A."/>
            <person name="Saranga D.J."/>
            <person name="Sato H."/>
            <person name="Schaeffer S.W."/>
            <person name="Schatz M.C."/>
            <person name="Schlenke T."/>
            <person name="Schwartz R."/>
            <person name="Segarra C."/>
            <person name="Singh R.S."/>
            <person name="Sirot L."/>
            <person name="Sirota M."/>
            <person name="Sisneros N.B."/>
            <person name="Smith C.D."/>
            <person name="Smith T.F."/>
            <person name="Spieth J."/>
            <person name="Stage D.E."/>
            <person name="Stark A."/>
            <person name="Stephan W."/>
            <person name="Strausberg R.L."/>
            <person name="Strempel S."/>
            <person name="Sturgill D."/>
            <person name="Sutton G."/>
            <person name="Sutton G.G."/>
            <person name="Tao W."/>
            <person name="Teichmann S."/>
            <person name="Tobari Y.N."/>
            <person name="Tomimura Y."/>
            <person name="Tsolas J.M."/>
            <person name="Valente V.L."/>
            <person name="Venter E."/>
            <person name="Venter J.C."/>
            <person name="Vicario S."/>
            <person name="Vieira F.G."/>
            <person name="Vilella A.J."/>
            <person name="Villasante A."/>
            <person name="Walenz B."/>
            <person name="Wang J."/>
            <person name="Wasserman M."/>
            <person name="Watts T."/>
            <person name="Wilson D."/>
            <person name="Wilson R.K."/>
            <person name="Wing R.A."/>
            <person name="Wolfner M.F."/>
            <person name="Wong A."/>
            <person name="Wong G.K."/>
            <person name="Wu C.I."/>
            <person name="Wu G."/>
            <person name="Yamamoto D."/>
            <person name="Yang H.P."/>
            <person name="Yang S.P."/>
            <person name="Yorke J.A."/>
            <person name="Yoshida K."/>
            <person name="Zdobnov E."/>
            <person name="Zhang P."/>
            <person name="Zhang Y."/>
            <person name="Zimin A.V."/>
            <person name="Baldwin J."/>
            <person name="Abdouelleil A."/>
            <person name="Abdulkadir J."/>
            <person name="Abebe A."/>
            <person name="Abera B."/>
            <person name="Abreu J."/>
            <person name="Acer S.C."/>
            <person name="Aftuck L."/>
            <person name="Alexander A."/>
            <person name="An P."/>
            <person name="Anderson E."/>
            <person name="Anderson S."/>
            <person name="Arachi H."/>
            <person name="Azer M."/>
            <person name="Bachantsang P."/>
            <person name="Barry A."/>
            <person name="Bayul T."/>
            <person name="Berlin A."/>
            <person name="Bessette D."/>
            <person name="Bloom T."/>
            <person name="Blye J."/>
            <person name="Boguslavskiy L."/>
            <person name="Bonnet C."/>
            <person name="Boukhgalter B."/>
            <person name="Bourzgui I."/>
            <person name="Brown A."/>
            <person name="Cahill P."/>
            <person name="Channer S."/>
            <person name="Cheshatsang Y."/>
            <person name="Chuda L."/>
            <person name="Citroen M."/>
            <person name="Collymore A."/>
            <person name="Cooke P."/>
            <person name="Costello M."/>
            <person name="D'Aco K."/>
            <person name="Daza R."/>
            <person name="De Haan G."/>
            <person name="DeGray S."/>
            <person name="DeMaso C."/>
            <person name="Dhargay N."/>
            <person name="Dooley K."/>
            <person name="Dooley E."/>
            <person name="Doricent M."/>
            <person name="Dorje P."/>
            <person name="Dorjee K."/>
            <person name="Dupes A."/>
            <person name="Elong R."/>
            <person name="Falk J."/>
            <person name="Farina A."/>
            <person name="Faro S."/>
            <person name="Ferguson D."/>
            <person name="Fisher S."/>
            <person name="Foley C.D."/>
            <person name="Franke A."/>
            <person name="Friedrich D."/>
            <person name="Gadbois L."/>
            <person name="Gearin G."/>
            <person name="Gearin C.R."/>
            <person name="Giannoukos G."/>
            <person name="Goode T."/>
            <person name="Graham J."/>
            <person name="Grandbois E."/>
            <person name="Grewal S."/>
            <person name="Gyaltsen K."/>
            <person name="Hafez N."/>
            <person name="Hagos B."/>
            <person name="Hall J."/>
            <person name="Henson C."/>
            <person name="Hollinger A."/>
            <person name="Honan T."/>
            <person name="Huard M.D."/>
            <person name="Hughes L."/>
            <person name="Hurhula B."/>
            <person name="Husby M.E."/>
            <person name="Kamat A."/>
            <person name="Kanga B."/>
            <person name="Kashin S."/>
            <person name="Khazanovich D."/>
            <person name="Kisner P."/>
            <person name="Lance K."/>
            <person name="Lara M."/>
            <person name="Lee W."/>
            <person name="Lennon N."/>
            <person name="Letendre F."/>
            <person name="LeVine R."/>
            <person name="Lipovsky A."/>
            <person name="Liu X."/>
            <person name="Liu J."/>
            <person name="Liu S."/>
            <person name="Lokyitsang T."/>
            <person name="Lokyitsang Y."/>
            <person name="Lubonja R."/>
            <person name="Lui A."/>
            <person name="MacDonald P."/>
            <person name="Magnisalis V."/>
            <person name="Maru K."/>
            <person name="Matthews C."/>
            <person name="McCusker W."/>
            <person name="McDonough S."/>
            <person name="Mehta T."/>
            <person name="Meldrim J."/>
            <person name="Meneus L."/>
            <person name="Mihai O."/>
            <person name="Mihalev A."/>
            <person name="Mihova T."/>
            <person name="Mittelman R."/>
            <person name="Mlenga V."/>
            <person name="Montmayeur A."/>
            <person name="Mulrain L."/>
            <person name="Navidi A."/>
            <person name="Naylor J."/>
            <person name="Negash T."/>
            <person name="Nguyen T."/>
            <person name="Nguyen N."/>
            <person name="Nicol R."/>
            <person name="Norbu C."/>
            <person name="Norbu N."/>
            <person name="Novod N."/>
            <person name="O'Neill B."/>
            <person name="Osman S."/>
            <person name="Markiewicz E."/>
            <person name="Oyono O.L."/>
            <person name="Patti C."/>
            <person name="Phunkhang P."/>
            <person name="Pierre F."/>
            <person name="Priest M."/>
            <person name="Raghuraman S."/>
            <person name="Rege F."/>
            <person name="Reyes R."/>
            <person name="Rise C."/>
            <person name="Rogov P."/>
            <person name="Ross K."/>
            <person name="Ryan E."/>
            <person name="Settipalli S."/>
            <person name="Shea T."/>
            <person name="Sherpa N."/>
            <person name="Shi L."/>
            <person name="Shih D."/>
            <person name="Sparrow T."/>
            <person name="Spaulding J."/>
            <person name="Stalker J."/>
            <person name="Stange-Thomann N."/>
            <person name="Stavropoulos S."/>
            <person name="Stone C."/>
            <person name="Strader C."/>
            <person name="Tesfaye S."/>
            <person name="Thomson T."/>
            <person name="Thoulutsang Y."/>
            <person name="Thoulutsang D."/>
            <person name="Topham K."/>
            <person name="Topping I."/>
            <person name="Tsamla T."/>
            <person name="Vassiliev H."/>
            <person name="Vo A."/>
            <person name="Wangchuk T."/>
            <person name="Wangdi T."/>
            <person name="Weiand M."/>
            <person name="Wilkinson J."/>
            <person name="Wilson A."/>
            <person name="Yadav S."/>
            <person name="Young G."/>
            <person name="Yu Q."/>
            <person name="Zembek L."/>
            <person name="Zhong D."/>
            <person name="Zimmer A."/>
            <person name="Zwirko Z."/>
            <person name="Jaffe D.B."/>
            <person name="Alvarez P."/>
            <person name="Brockman W."/>
            <person name="Butler J."/>
            <person name="Chin C."/>
            <person name="Gnerre S."/>
            <person name="Grabherr M."/>
            <person name="Kleber M."/>
            <person name="Mauceli E."/>
            <person name="MacCallum I."/>
        </authorList>
    </citation>
    <scope>NUCLEOTIDE SEQUENCE [LARGE SCALE GENOMIC DNA]</scope>
    <source>
        <strain evidence="5">Tai18E2 / Tucson 14021-0261.01</strain>
    </source>
</reference>
<feature type="domain" description="Nose resistant-to-fluoxetine protein N-terminal" evidence="3">
    <location>
        <begin position="97"/>
        <end position="228"/>
    </location>
</feature>